<comment type="caution">
    <text evidence="2">The sequence shown here is derived from an EMBL/GenBank/DDBJ whole genome shotgun (WGS) entry which is preliminary data.</text>
</comment>
<evidence type="ECO:0000313" key="3">
    <source>
        <dbReference type="Proteomes" id="UP001162156"/>
    </source>
</evidence>
<feature type="compositionally biased region" description="Basic and acidic residues" evidence="1">
    <location>
        <begin position="8"/>
        <end position="27"/>
    </location>
</feature>
<keyword evidence="3" id="KW-1185">Reference proteome</keyword>
<sequence>MPRRKKNRENQKIGKDGQRTPENDNNKENSTTSTSNDVMRTSFDNDSLNKSKTIDPSELITPSRTPTPHIDTTKPIEDEVSLYKNYPIQVPVVMSITQTNADVKTPANLVLSEVLETPKISKVLLVQEIHSEKQYELPTLHNHWLKNDKTNNDLSKKLYNGEVNINPYLNNKEIKIVSRDGSLGEISFFSPNLFEHKSSSTPIEKLQQANIVDYLKGSLMKDNANECSFNDEKVAIQNNRNSPVMPKLDSNLNLSEKNFTYSRLNISRRSANEGGSSDSLCRPNNIGVCEKVLTRLKRYTKVSHKWSIKIVELCSQLGIQLKNSLSSICNIYTDRSMIESSQQPVCKCEEYRQEITNLNKRIEELTEEVKTVKTQIEEQKTNKQSIELLSQDLNKDRSGLHTPTSRRNSQPMVSMDMLRQVKLRPASRPSFRPETPDTEASMLMTTSPHSSLCRLLTNDGSMFRLKRLRKVGGYSFDSVHRKSLLGKERDGT</sequence>
<dbReference type="Proteomes" id="UP001162156">
    <property type="component" value="Unassembled WGS sequence"/>
</dbReference>
<accession>A0AAV8ZQN0</accession>
<gene>
    <name evidence="2" type="ORF">NQ314_002047</name>
</gene>
<reference evidence="2" key="1">
    <citation type="journal article" date="2023" name="Insect Mol. Biol.">
        <title>Genome sequencing provides insights into the evolution of gene families encoding plant cell wall-degrading enzymes in longhorned beetles.</title>
        <authorList>
            <person name="Shin N.R."/>
            <person name="Okamura Y."/>
            <person name="Kirsch R."/>
            <person name="Pauchet Y."/>
        </authorList>
    </citation>
    <scope>NUCLEOTIDE SEQUENCE</scope>
    <source>
        <strain evidence="2">RBIC_L_NR</strain>
    </source>
</reference>
<feature type="region of interest" description="Disordered" evidence="1">
    <location>
        <begin position="391"/>
        <end position="412"/>
    </location>
</feature>
<feature type="compositionally biased region" description="Low complexity" evidence="1">
    <location>
        <begin position="28"/>
        <end position="37"/>
    </location>
</feature>
<dbReference type="AlphaFoldDB" id="A0AAV8ZQN0"/>
<organism evidence="2 3">
    <name type="scientific">Rhamnusium bicolor</name>
    <dbReference type="NCBI Taxonomy" id="1586634"/>
    <lineage>
        <taxon>Eukaryota</taxon>
        <taxon>Metazoa</taxon>
        <taxon>Ecdysozoa</taxon>
        <taxon>Arthropoda</taxon>
        <taxon>Hexapoda</taxon>
        <taxon>Insecta</taxon>
        <taxon>Pterygota</taxon>
        <taxon>Neoptera</taxon>
        <taxon>Endopterygota</taxon>
        <taxon>Coleoptera</taxon>
        <taxon>Polyphaga</taxon>
        <taxon>Cucujiformia</taxon>
        <taxon>Chrysomeloidea</taxon>
        <taxon>Cerambycidae</taxon>
        <taxon>Lepturinae</taxon>
        <taxon>Rhagiini</taxon>
        <taxon>Rhamnusium</taxon>
    </lineage>
</organism>
<protein>
    <submittedName>
        <fullName evidence="2">Uncharacterized protein</fullName>
    </submittedName>
</protein>
<evidence type="ECO:0000313" key="2">
    <source>
        <dbReference type="EMBL" id="KAJ8968906.1"/>
    </source>
</evidence>
<evidence type="ECO:0000256" key="1">
    <source>
        <dbReference type="SAM" id="MobiDB-lite"/>
    </source>
</evidence>
<feature type="compositionally biased region" description="Polar residues" evidence="1">
    <location>
        <begin position="401"/>
        <end position="412"/>
    </location>
</feature>
<feature type="region of interest" description="Disordered" evidence="1">
    <location>
        <begin position="1"/>
        <end position="73"/>
    </location>
</feature>
<name>A0AAV8ZQN0_9CUCU</name>
<dbReference type="EMBL" id="JANEYF010000626">
    <property type="protein sequence ID" value="KAJ8968906.1"/>
    <property type="molecule type" value="Genomic_DNA"/>
</dbReference>
<proteinExistence type="predicted"/>